<feature type="signal peptide" evidence="1">
    <location>
        <begin position="1"/>
        <end position="15"/>
    </location>
</feature>
<dbReference type="EMBL" id="KV878237">
    <property type="protein sequence ID" value="OJZ90439.1"/>
    <property type="molecule type" value="Genomic_DNA"/>
</dbReference>
<evidence type="ECO:0000313" key="3">
    <source>
        <dbReference type="Proteomes" id="UP000184063"/>
    </source>
</evidence>
<accession>A0A1M3TUE8</accession>
<name>A0A1M3TUE8_ASPLC</name>
<proteinExistence type="predicted"/>
<reference evidence="3" key="1">
    <citation type="journal article" date="2017" name="Genome Biol.">
        <title>Comparative genomics reveals high biological diversity and specific adaptations in the industrially and medically important fungal genus Aspergillus.</title>
        <authorList>
            <person name="de Vries R.P."/>
            <person name="Riley R."/>
            <person name="Wiebenga A."/>
            <person name="Aguilar-Osorio G."/>
            <person name="Amillis S."/>
            <person name="Uchima C.A."/>
            <person name="Anderluh G."/>
            <person name="Asadollahi M."/>
            <person name="Askin M."/>
            <person name="Barry K."/>
            <person name="Battaglia E."/>
            <person name="Bayram O."/>
            <person name="Benocci T."/>
            <person name="Braus-Stromeyer S.A."/>
            <person name="Caldana C."/>
            <person name="Canovas D."/>
            <person name="Cerqueira G.C."/>
            <person name="Chen F."/>
            <person name="Chen W."/>
            <person name="Choi C."/>
            <person name="Clum A."/>
            <person name="Dos Santos R.A."/>
            <person name="Damasio A.R."/>
            <person name="Diallinas G."/>
            <person name="Emri T."/>
            <person name="Fekete E."/>
            <person name="Flipphi M."/>
            <person name="Freyberg S."/>
            <person name="Gallo A."/>
            <person name="Gournas C."/>
            <person name="Habgood R."/>
            <person name="Hainaut M."/>
            <person name="Harispe M.L."/>
            <person name="Henrissat B."/>
            <person name="Hilden K.S."/>
            <person name="Hope R."/>
            <person name="Hossain A."/>
            <person name="Karabika E."/>
            <person name="Karaffa L."/>
            <person name="Karanyi Z."/>
            <person name="Krasevec N."/>
            <person name="Kuo A."/>
            <person name="Kusch H."/>
            <person name="LaButti K."/>
            <person name="Lagendijk E.L."/>
            <person name="Lapidus A."/>
            <person name="Levasseur A."/>
            <person name="Lindquist E."/>
            <person name="Lipzen A."/>
            <person name="Logrieco A.F."/>
            <person name="MacCabe A."/>
            <person name="Maekelae M.R."/>
            <person name="Malavazi I."/>
            <person name="Melin P."/>
            <person name="Meyer V."/>
            <person name="Mielnichuk N."/>
            <person name="Miskei M."/>
            <person name="Molnar A.P."/>
            <person name="Mule G."/>
            <person name="Ngan C.Y."/>
            <person name="Orejas M."/>
            <person name="Orosz E."/>
            <person name="Ouedraogo J.P."/>
            <person name="Overkamp K.M."/>
            <person name="Park H.-S."/>
            <person name="Perrone G."/>
            <person name="Piumi F."/>
            <person name="Punt P.J."/>
            <person name="Ram A.F."/>
            <person name="Ramon A."/>
            <person name="Rauscher S."/>
            <person name="Record E."/>
            <person name="Riano-Pachon D.M."/>
            <person name="Robert V."/>
            <person name="Roehrig J."/>
            <person name="Ruller R."/>
            <person name="Salamov A."/>
            <person name="Salih N.S."/>
            <person name="Samson R.A."/>
            <person name="Sandor E."/>
            <person name="Sanguinetti M."/>
            <person name="Schuetze T."/>
            <person name="Sepcic K."/>
            <person name="Shelest E."/>
            <person name="Sherlock G."/>
            <person name="Sophianopoulou V."/>
            <person name="Squina F.M."/>
            <person name="Sun H."/>
            <person name="Susca A."/>
            <person name="Todd R.B."/>
            <person name="Tsang A."/>
            <person name="Unkles S.E."/>
            <person name="van de Wiele N."/>
            <person name="van Rossen-Uffink D."/>
            <person name="Oliveira J.V."/>
            <person name="Vesth T.C."/>
            <person name="Visser J."/>
            <person name="Yu J.-H."/>
            <person name="Zhou M."/>
            <person name="Andersen M.R."/>
            <person name="Archer D.B."/>
            <person name="Baker S.E."/>
            <person name="Benoit I."/>
            <person name="Brakhage A.A."/>
            <person name="Braus G.H."/>
            <person name="Fischer R."/>
            <person name="Frisvad J.C."/>
            <person name="Goldman G.H."/>
            <person name="Houbraken J."/>
            <person name="Oakley B."/>
            <person name="Pocsi I."/>
            <person name="Scazzocchio C."/>
            <person name="Seiboth B."/>
            <person name="vanKuyk P.A."/>
            <person name="Wortman J."/>
            <person name="Dyer P.S."/>
            <person name="Grigoriev I.V."/>
        </authorList>
    </citation>
    <scope>NUCLEOTIDE SEQUENCE [LARGE SCALE GENOMIC DNA]</scope>
    <source>
        <strain evidence="3">CBS 106.47</strain>
    </source>
</reference>
<evidence type="ECO:0000313" key="2">
    <source>
        <dbReference type="EMBL" id="OJZ90439.1"/>
    </source>
</evidence>
<dbReference type="AlphaFoldDB" id="A0A1M3TUE8"/>
<organism evidence="2 3">
    <name type="scientific">Aspergillus luchuensis (strain CBS 106.47)</name>
    <dbReference type="NCBI Taxonomy" id="1137211"/>
    <lineage>
        <taxon>Eukaryota</taxon>
        <taxon>Fungi</taxon>
        <taxon>Dikarya</taxon>
        <taxon>Ascomycota</taxon>
        <taxon>Pezizomycotina</taxon>
        <taxon>Eurotiomycetes</taxon>
        <taxon>Eurotiomycetidae</taxon>
        <taxon>Eurotiales</taxon>
        <taxon>Aspergillaceae</taxon>
        <taxon>Aspergillus</taxon>
        <taxon>Aspergillus subgen. Circumdati</taxon>
    </lineage>
</organism>
<keyword evidence="1" id="KW-0732">Signal</keyword>
<dbReference type="Proteomes" id="UP000184063">
    <property type="component" value="Unassembled WGS sequence"/>
</dbReference>
<evidence type="ECO:0000256" key="1">
    <source>
        <dbReference type="SAM" id="SignalP"/>
    </source>
</evidence>
<feature type="chain" id="PRO_5012386439" evidence="1">
    <location>
        <begin position="16"/>
        <end position="86"/>
    </location>
</feature>
<dbReference type="VEuPathDB" id="FungiDB:ASPFODRAFT_421532"/>
<gene>
    <name evidence="2" type="ORF">ASPFODRAFT_421532</name>
</gene>
<sequence length="86" mass="9907">MYLLLLLLLVSSNSPHLTPPNPHHLTPLQRFLLSSSNDPITFISAPTSCARPRKPYLTTNIYKWNNHPFFHHSSMKIFMNQCGTCR</sequence>
<protein>
    <submittedName>
        <fullName evidence="2">Uncharacterized protein</fullName>
    </submittedName>
</protein>